<feature type="compositionally biased region" description="Basic and acidic residues" evidence="2">
    <location>
        <begin position="14"/>
        <end position="23"/>
    </location>
</feature>
<organism evidence="3 4">
    <name type="scientific">Plakobranchus ocellatus</name>
    <dbReference type="NCBI Taxonomy" id="259542"/>
    <lineage>
        <taxon>Eukaryota</taxon>
        <taxon>Metazoa</taxon>
        <taxon>Spiralia</taxon>
        <taxon>Lophotrochozoa</taxon>
        <taxon>Mollusca</taxon>
        <taxon>Gastropoda</taxon>
        <taxon>Heterobranchia</taxon>
        <taxon>Euthyneura</taxon>
        <taxon>Panpulmonata</taxon>
        <taxon>Sacoglossa</taxon>
        <taxon>Placobranchoidea</taxon>
        <taxon>Plakobranchidae</taxon>
        <taxon>Plakobranchus</taxon>
    </lineage>
</organism>
<protein>
    <submittedName>
        <fullName evidence="3">Uncharacterized protein</fullName>
    </submittedName>
</protein>
<evidence type="ECO:0000256" key="2">
    <source>
        <dbReference type="SAM" id="MobiDB-lite"/>
    </source>
</evidence>
<feature type="coiled-coil region" evidence="1">
    <location>
        <begin position="40"/>
        <end position="69"/>
    </location>
</feature>
<evidence type="ECO:0000313" key="4">
    <source>
        <dbReference type="Proteomes" id="UP000735302"/>
    </source>
</evidence>
<keyword evidence="1" id="KW-0175">Coiled coil</keyword>
<dbReference type="AlphaFoldDB" id="A0AAV4AZW5"/>
<evidence type="ECO:0000256" key="1">
    <source>
        <dbReference type="SAM" id="Coils"/>
    </source>
</evidence>
<gene>
    <name evidence="3" type="ORF">PoB_003845400</name>
</gene>
<keyword evidence="4" id="KW-1185">Reference proteome</keyword>
<sequence>MTITSQLWRSKSSKMLDEQRHSMTVETRPLSQLEKQMFRVSILNLRVEKEKERKRGEEKEKEKSKLMEQENKVIIKTKTSIRFTKTQKEGKLE</sequence>
<dbReference type="EMBL" id="BLXT01004368">
    <property type="protein sequence ID" value="GFO11949.1"/>
    <property type="molecule type" value="Genomic_DNA"/>
</dbReference>
<feature type="compositionally biased region" description="Polar residues" evidence="2">
    <location>
        <begin position="1"/>
        <end position="10"/>
    </location>
</feature>
<dbReference type="Proteomes" id="UP000735302">
    <property type="component" value="Unassembled WGS sequence"/>
</dbReference>
<accession>A0AAV4AZW5</accession>
<name>A0AAV4AZW5_9GAST</name>
<proteinExistence type="predicted"/>
<reference evidence="3 4" key="1">
    <citation type="journal article" date="2021" name="Elife">
        <title>Chloroplast acquisition without the gene transfer in kleptoplastic sea slugs, Plakobranchus ocellatus.</title>
        <authorList>
            <person name="Maeda T."/>
            <person name="Takahashi S."/>
            <person name="Yoshida T."/>
            <person name="Shimamura S."/>
            <person name="Takaki Y."/>
            <person name="Nagai Y."/>
            <person name="Toyoda A."/>
            <person name="Suzuki Y."/>
            <person name="Arimoto A."/>
            <person name="Ishii H."/>
            <person name="Satoh N."/>
            <person name="Nishiyama T."/>
            <person name="Hasebe M."/>
            <person name="Maruyama T."/>
            <person name="Minagawa J."/>
            <person name="Obokata J."/>
            <person name="Shigenobu S."/>
        </authorList>
    </citation>
    <scope>NUCLEOTIDE SEQUENCE [LARGE SCALE GENOMIC DNA]</scope>
</reference>
<evidence type="ECO:0000313" key="3">
    <source>
        <dbReference type="EMBL" id="GFO11949.1"/>
    </source>
</evidence>
<comment type="caution">
    <text evidence="3">The sequence shown here is derived from an EMBL/GenBank/DDBJ whole genome shotgun (WGS) entry which is preliminary data.</text>
</comment>
<feature type="region of interest" description="Disordered" evidence="2">
    <location>
        <begin position="1"/>
        <end position="27"/>
    </location>
</feature>